<dbReference type="GO" id="GO:0000938">
    <property type="term" value="C:GARP complex"/>
    <property type="evidence" value="ECO:0007669"/>
    <property type="project" value="InterPro"/>
</dbReference>
<keyword evidence="3" id="KW-0813">Transport</keyword>
<evidence type="ECO:0000313" key="7">
    <source>
        <dbReference type="EMBL" id="KAK7054654.1"/>
    </source>
</evidence>
<dbReference type="PANTHER" id="PTHR12965:SF0">
    <property type="entry name" value="VACUOLAR PROTEIN SORTING-ASSOCIATED PROTEIN 54"/>
    <property type="match status" value="1"/>
</dbReference>
<dbReference type="GO" id="GO:0019905">
    <property type="term" value="F:syntaxin binding"/>
    <property type="evidence" value="ECO:0007669"/>
    <property type="project" value="TreeGrafter"/>
</dbReference>
<gene>
    <name evidence="7" type="ORF">VNI00_003117</name>
</gene>
<dbReference type="Proteomes" id="UP001383192">
    <property type="component" value="Unassembled WGS sequence"/>
</dbReference>
<dbReference type="PANTHER" id="PTHR12965">
    <property type="entry name" value="VACUOLAR PROTEIN SORTING 54"/>
    <property type="match status" value="1"/>
</dbReference>
<keyword evidence="5" id="KW-0333">Golgi apparatus</keyword>
<dbReference type="EMBL" id="JAYKXP010000008">
    <property type="protein sequence ID" value="KAK7054654.1"/>
    <property type="molecule type" value="Genomic_DNA"/>
</dbReference>
<dbReference type="AlphaFoldDB" id="A0AAW0DTU3"/>
<comment type="caution">
    <text evidence="7">The sequence shown here is derived from an EMBL/GenBank/DDBJ whole genome shotgun (WGS) entry which is preliminary data.</text>
</comment>
<evidence type="ECO:0000256" key="2">
    <source>
        <dbReference type="ARBA" id="ARBA00009150"/>
    </source>
</evidence>
<dbReference type="InterPro" id="IPR039745">
    <property type="entry name" value="Vps54"/>
</dbReference>
<proteinExistence type="inferred from homology"/>
<dbReference type="GO" id="GO:0015031">
    <property type="term" value="P:protein transport"/>
    <property type="evidence" value="ECO:0007669"/>
    <property type="project" value="UniProtKB-KW"/>
</dbReference>
<keyword evidence="4" id="KW-0653">Protein transport</keyword>
<evidence type="ECO:0000313" key="8">
    <source>
        <dbReference type="Proteomes" id="UP001383192"/>
    </source>
</evidence>
<dbReference type="GO" id="GO:0042147">
    <property type="term" value="P:retrograde transport, endosome to Golgi"/>
    <property type="evidence" value="ECO:0007669"/>
    <property type="project" value="InterPro"/>
</dbReference>
<sequence>MEKLKERVSPLLKGLVRTKGLKEATLLWREVVFAEMKDIVTRRFPADAEGGENTSAKSISHADFLLSLKAIYSDILSAIEGLQQQTLAVGEVMESLQRLHAFDSSNTSTLQTDFTDTIHTSTELSHSTLSTILSSRQSIHTSLSLPEFFALFRITWDFVVQSEVLCRKMIVGLRGCITGQARSWLQSMHQDRLSKSAKGVEDEVWGAVEVEVGEKGGVQQVVGWIVDSAVKDVDGLVVKDEGANSPEQKGGTLSAPYTDRCTANSDGFYNAHSND</sequence>
<keyword evidence="8" id="KW-1185">Reference proteome</keyword>
<comment type="subcellular location">
    <subcellularLocation>
        <location evidence="1">Golgi apparatus</location>
        <location evidence="1">trans-Golgi network</location>
    </subcellularLocation>
</comment>
<name>A0AAW0DTU3_9AGAR</name>
<dbReference type="GO" id="GO:0005829">
    <property type="term" value="C:cytosol"/>
    <property type="evidence" value="ECO:0007669"/>
    <property type="project" value="GOC"/>
</dbReference>
<accession>A0AAW0DTU3</accession>
<comment type="similarity">
    <text evidence="2">Belongs to the VPS54 family.</text>
</comment>
<evidence type="ECO:0000256" key="6">
    <source>
        <dbReference type="ARBA" id="ARBA00023054"/>
    </source>
</evidence>
<evidence type="ECO:0000256" key="3">
    <source>
        <dbReference type="ARBA" id="ARBA00022448"/>
    </source>
</evidence>
<evidence type="ECO:0000256" key="1">
    <source>
        <dbReference type="ARBA" id="ARBA00004601"/>
    </source>
</evidence>
<organism evidence="7 8">
    <name type="scientific">Paramarasmius palmivorus</name>
    <dbReference type="NCBI Taxonomy" id="297713"/>
    <lineage>
        <taxon>Eukaryota</taxon>
        <taxon>Fungi</taxon>
        <taxon>Dikarya</taxon>
        <taxon>Basidiomycota</taxon>
        <taxon>Agaricomycotina</taxon>
        <taxon>Agaricomycetes</taxon>
        <taxon>Agaricomycetidae</taxon>
        <taxon>Agaricales</taxon>
        <taxon>Marasmiineae</taxon>
        <taxon>Marasmiaceae</taxon>
        <taxon>Paramarasmius</taxon>
    </lineage>
</organism>
<protein>
    <submittedName>
        <fullName evidence="7">Uncharacterized protein</fullName>
    </submittedName>
</protein>
<evidence type="ECO:0000256" key="5">
    <source>
        <dbReference type="ARBA" id="ARBA00023034"/>
    </source>
</evidence>
<reference evidence="7 8" key="1">
    <citation type="submission" date="2024-01" db="EMBL/GenBank/DDBJ databases">
        <title>A draft genome for a cacao thread blight-causing isolate of Paramarasmius palmivorus.</title>
        <authorList>
            <person name="Baruah I.K."/>
            <person name="Bukari Y."/>
            <person name="Amoako-Attah I."/>
            <person name="Meinhardt L.W."/>
            <person name="Bailey B.A."/>
            <person name="Cohen S.P."/>
        </authorList>
    </citation>
    <scope>NUCLEOTIDE SEQUENCE [LARGE SCALE GENOMIC DNA]</scope>
    <source>
        <strain evidence="7 8">GH-12</strain>
    </source>
</reference>
<dbReference type="GO" id="GO:0006896">
    <property type="term" value="P:Golgi to vacuole transport"/>
    <property type="evidence" value="ECO:0007669"/>
    <property type="project" value="TreeGrafter"/>
</dbReference>
<evidence type="ECO:0000256" key="4">
    <source>
        <dbReference type="ARBA" id="ARBA00022927"/>
    </source>
</evidence>
<keyword evidence="6" id="KW-0175">Coiled coil</keyword>